<dbReference type="PANTHER" id="PTHR31586">
    <property type="entry name" value="CYTOCHROME C OXIDASE PROTEIN 20"/>
    <property type="match status" value="1"/>
</dbReference>
<feature type="region of interest" description="Disordered" evidence="9">
    <location>
        <begin position="1"/>
        <end position="39"/>
    </location>
</feature>
<organism evidence="10 11">
    <name type="scientific">Sphaceloma murrayae</name>
    <dbReference type="NCBI Taxonomy" id="2082308"/>
    <lineage>
        <taxon>Eukaryota</taxon>
        <taxon>Fungi</taxon>
        <taxon>Dikarya</taxon>
        <taxon>Ascomycota</taxon>
        <taxon>Pezizomycotina</taxon>
        <taxon>Dothideomycetes</taxon>
        <taxon>Dothideomycetidae</taxon>
        <taxon>Myriangiales</taxon>
        <taxon>Elsinoaceae</taxon>
        <taxon>Sphaceloma</taxon>
    </lineage>
</organism>
<evidence type="ECO:0000256" key="5">
    <source>
        <dbReference type="ARBA" id="ARBA00022792"/>
    </source>
</evidence>
<feature type="compositionally biased region" description="Basic and acidic residues" evidence="9">
    <location>
        <begin position="148"/>
        <end position="160"/>
    </location>
</feature>
<comment type="caution">
    <text evidence="10">The sequence shown here is derived from an EMBL/GenBank/DDBJ whole genome shotgun (WGS) entry which is preliminary data.</text>
</comment>
<dbReference type="GO" id="GO:0033617">
    <property type="term" value="P:mitochondrial respiratory chain complex IV assembly"/>
    <property type="evidence" value="ECO:0007669"/>
    <property type="project" value="InterPro"/>
</dbReference>
<comment type="subcellular location">
    <subcellularLocation>
        <location evidence="1">Mitochondrion inner membrane</location>
    </subcellularLocation>
</comment>
<dbReference type="InParanoid" id="A0A2K1R296"/>
<dbReference type="Proteomes" id="UP000243797">
    <property type="component" value="Unassembled WGS sequence"/>
</dbReference>
<evidence type="ECO:0000256" key="9">
    <source>
        <dbReference type="SAM" id="MobiDB-lite"/>
    </source>
</evidence>
<comment type="similarity">
    <text evidence="2">Belongs to the COX20 family.</text>
</comment>
<dbReference type="InterPro" id="IPR022533">
    <property type="entry name" value="Cox20"/>
</dbReference>
<evidence type="ECO:0000256" key="3">
    <source>
        <dbReference type="ARBA" id="ARBA00017689"/>
    </source>
</evidence>
<dbReference type="GO" id="GO:0005743">
    <property type="term" value="C:mitochondrial inner membrane"/>
    <property type="evidence" value="ECO:0007669"/>
    <property type="project" value="UniProtKB-SubCell"/>
</dbReference>
<evidence type="ECO:0000256" key="4">
    <source>
        <dbReference type="ARBA" id="ARBA00022692"/>
    </source>
</evidence>
<dbReference type="Pfam" id="PF12597">
    <property type="entry name" value="Cox20"/>
    <property type="match status" value="1"/>
</dbReference>
<dbReference type="EMBL" id="NKHZ01000011">
    <property type="protein sequence ID" value="PNS21407.1"/>
    <property type="molecule type" value="Genomic_DNA"/>
</dbReference>
<sequence>MEDNKDSTSPQDGYVPFKGDQWKEAQGTKRPSANVMPGGTMHTAGGEKLDKVDVVEAAKAIKWEDWATFPTRPCVKDSLLTGIGSGFALGGVRAVMRAPVFTVCNWAVGTFCFASFSMYQYCTYQRNAEREGMKRAMEIMDRKAIERKQKEARMERARELRRQKKEQEDQELYGKLRTEKDSSQSGKSWWKVW</sequence>
<name>A0A2K1R296_9PEZI</name>
<evidence type="ECO:0000256" key="8">
    <source>
        <dbReference type="ARBA" id="ARBA00023136"/>
    </source>
</evidence>
<keyword evidence="6" id="KW-1133">Transmembrane helix</keyword>
<feature type="compositionally biased region" description="Basic and acidic residues" evidence="9">
    <location>
        <begin position="172"/>
        <end position="182"/>
    </location>
</feature>
<evidence type="ECO:0000256" key="1">
    <source>
        <dbReference type="ARBA" id="ARBA00004273"/>
    </source>
</evidence>
<keyword evidence="11" id="KW-1185">Reference proteome</keyword>
<evidence type="ECO:0000256" key="2">
    <source>
        <dbReference type="ARBA" id="ARBA00009575"/>
    </source>
</evidence>
<evidence type="ECO:0000256" key="7">
    <source>
        <dbReference type="ARBA" id="ARBA00023128"/>
    </source>
</evidence>
<dbReference type="PANTHER" id="PTHR31586:SF1">
    <property type="entry name" value="CYTOCHROME C OXIDASE ASSEMBLY PROTEIN COX20, MITOCHONDRIAL"/>
    <property type="match status" value="1"/>
</dbReference>
<proteinExistence type="inferred from homology"/>
<keyword evidence="5" id="KW-0999">Mitochondrion inner membrane</keyword>
<gene>
    <name evidence="10" type="ORF">CAC42_1186</name>
</gene>
<feature type="region of interest" description="Disordered" evidence="9">
    <location>
        <begin position="148"/>
        <end position="193"/>
    </location>
</feature>
<evidence type="ECO:0000313" key="10">
    <source>
        <dbReference type="EMBL" id="PNS21407.1"/>
    </source>
</evidence>
<dbReference type="AlphaFoldDB" id="A0A2K1R296"/>
<protein>
    <recommendedName>
        <fullName evidence="3">Cytochrome c oxidase assembly protein COX20, mitochondrial</fullName>
    </recommendedName>
</protein>
<evidence type="ECO:0000313" key="11">
    <source>
        <dbReference type="Proteomes" id="UP000243797"/>
    </source>
</evidence>
<accession>A0A2K1R296</accession>
<reference evidence="10 11" key="1">
    <citation type="submission" date="2017-06" db="EMBL/GenBank/DDBJ databases">
        <title>Draft genome sequence of a variant of Elsinoe murrayae.</title>
        <authorList>
            <person name="Cheng Q."/>
        </authorList>
    </citation>
    <scope>NUCLEOTIDE SEQUENCE [LARGE SCALE GENOMIC DNA]</scope>
    <source>
        <strain evidence="10 11">CQ-2017a</strain>
    </source>
</reference>
<keyword evidence="7" id="KW-0496">Mitochondrion</keyword>
<keyword evidence="4" id="KW-0812">Transmembrane</keyword>
<keyword evidence="8" id="KW-0472">Membrane</keyword>
<dbReference type="FunCoup" id="A0A2K1R296">
    <property type="interactions" value="194"/>
</dbReference>
<dbReference type="OrthoDB" id="14603at2759"/>
<evidence type="ECO:0000256" key="6">
    <source>
        <dbReference type="ARBA" id="ARBA00022989"/>
    </source>
</evidence>